<protein>
    <submittedName>
        <fullName evidence="3">Putative secreted protein</fullName>
    </submittedName>
</protein>
<feature type="region of interest" description="Disordered" evidence="1">
    <location>
        <begin position="19"/>
        <end position="84"/>
    </location>
</feature>
<evidence type="ECO:0000256" key="2">
    <source>
        <dbReference type="SAM" id="SignalP"/>
    </source>
</evidence>
<proteinExistence type="predicted"/>
<dbReference type="AlphaFoldDB" id="A0A2M4C7P7"/>
<reference evidence="3" key="1">
    <citation type="submission" date="2018-01" db="EMBL/GenBank/DDBJ databases">
        <title>An insight into the sialome of Amazonian anophelines.</title>
        <authorList>
            <person name="Ribeiro J.M."/>
            <person name="Scarpassa V."/>
            <person name="Calvo E."/>
        </authorList>
    </citation>
    <scope>NUCLEOTIDE SEQUENCE</scope>
    <source>
        <tissue evidence="3">Salivary glands</tissue>
    </source>
</reference>
<evidence type="ECO:0000256" key="1">
    <source>
        <dbReference type="SAM" id="MobiDB-lite"/>
    </source>
</evidence>
<feature type="chain" id="PRO_5014798615" evidence="2">
    <location>
        <begin position="25"/>
        <end position="118"/>
    </location>
</feature>
<sequence length="118" mass="13159">MAVLYHSQCLLSLSLFHHQPSADGVDGRRGPSEYDAGRDRVGRPGSPDHPHHPGRIHITRRDRSSHSKTSTKGAPGRVGVDHPIPTISQRLSSQYQSQEPRCVTFANDYELHDVVTRM</sequence>
<keyword evidence="2" id="KW-0732">Signal</keyword>
<feature type="signal peptide" evidence="2">
    <location>
        <begin position="1"/>
        <end position="24"/>
    </location>
</feature>
<organism evidence="3">
    <name type="scientific">Anopheles marajoara</name>
    <dbReference type="NCBI Taxonomy" id="58244"/>
    <lineage>
        <taxon>Eukaryota</taxon>
        <taxon>Metazoa</taxon>
        <taxon>Ecdysozoa</taxon>
        <taxon>Arthropoda</taxon>
        <taxon>Hexapoda</taxon>
        <taxon>Insecta</taxon>
        <taxon>Pterygota</taxon>
        <taxon>Neoptera</taxon>
        <taxon>Endopterygota</taxon>
        <taxon>Diptera</taxon>
        <taxon>Nematocera</taxon>
        <taxon>Culicoidea</taxon>
        <taxon>Culicidae</taxon>
        <taxon>Anophelinae</taxon>
        <taxon>Anopheles</taxon>
    </lineage>
</organism>
<feature type="compositionally biased region" description="Basic and acidic residues" evidence="1">
    <location>
        <begin position="25"/>
        <end position="51"/>
    </location>
</feature>
<dbReference type="EMBL" id="GGFJ01012114">
    <property type="protein sequence ID" value="MBW61255.1"/>
    <property type="molecule type" value="Transcribed_RNA"/>
</dbReference>
<accession>A0A2M4C7P7</accession>
<name>A0A2M4C7P7_9DIPT</name>
<evidence type="ECO:0000313" key="3">
    <source>
        <dbReference type="EMBL" id="MBW61255.1"/>
    </source>
</evidence>